<dbReference type="Proteomes" id="UP000198642">
    <property type="component" value="Unassembled WGS sequence"/>
</dbReference>
<evidence type="ECO:0000256" key="3">
    <source>
        <dbReference type="ARBA" id="ARBA00022960"/>
    </source>
</evidence>
<feature type="coiled-coil region" evidence="6">
    <location>
        <begin position="68"/>
        <end position="112"/>
    </location>
</feature>
<dbReference type="PANTHER" id="PTHR34138">
    <property type="entry name" value="CELL SHAPE-DETERMINING PROTEIN MREC"/>
    <property type="match status" value="1"/>
</dbReference>
<keyword evidence="10" id="KW-1185">Reference proteome</keyword>
<comment type="similarity">
    <text evidence="1 5">Belongs to the MreC family.</text>
</comment>
<keyword evidence="3 5" id="KW-0133">Cell shape</keyword>
<proteinExistence type="inferred from homology"/>
<dbReference type="GO" id="GO:0008360">
    <property type="term" value="P:regulation of cell shape"/>
    <property type="evidence" value="ECO:0007669"/>
    <property type="project" value="UniProtKB-KW"/>
</dbReference>
<evidence type="ECO:0000256" key="6">
    <source>
        <dbReference type="SAM" id="Coils"/>
    </source>
</evidence>
<keyword evidence="7" id="KW-0472">Membrane</keyword>
<dbReference type="NCBIfam" id="TIGR00219">
    <property type="entry name" value="mreC"/>
    <property type="match status" value="1"/>
</dbReference>
<reference evidence="9 10" key="1">
    <citation type="submission" date="2016-10" db="EMBL/GenBank/DDBJ databases">
        <authorList>
            <person name="de Groot N.N."/>
        </authorList>
    </citation>
    <scope>NUCLEOTIDE SEQUENCE [LARGE SCALE GENOMIC DNA]</scope>
    <source>
        <strain evidence="9 10">CGMCC 1.3702</strain>
    </source>
</reference>
<evidence type="ECO:0000259" key="8">
    <source>
        <dbReference type="Pfam" id="PF04085"/>
    </source>
</evidence>
<evidence type="ECO:0000313" key="10">
    <source>
        <dbReference type="Proteomes" id="UP000198642"/>
    </source>
</evidence>
<dbReference type="OrthoDB" id="9792313at2"/>
<evidence type="ECO:0000313" key="9">
    <source>
        <dbReference type="EMBL" id="SFA68936.1"/>
    </source>
</evidence>
<evidence type="ECO:0000256" key="5">
    <source>
        <dbReference type="PIRNR" id="PIRNR038471"/>
    </source>
</evidence>
<dbReference type="Gene3D" id="2.40.10.350">
    <property type="entry name" value="Rod shape-determining protein MreC, domain 2"/>
    <property type="match status" value="1"/>
</dbReference>
<dbReference type="InterPro" id="IPR042177">
    <property type="entry name" value="Cell/Rod_1"/>
</dbReference>
<keyword evidence="7" id="KW-1133">Transmembrane helix</keyword>
<sequence>MRLLQKKRLFILLIGIIMLVALIGYSLQDRDQETTVEQFIKDTVGWAQNLIHTPVEYVTGIFKNIDDIKNTYEENQILREKVAEYRNLQYEVQELKEDNAELRETLDKTESIHEYNPIQATVMSRSPERWIEQVTINKGTQDGIEENMAVITAEGMIGKVESESKFTSTVKLLTGFDQFNRISATISREESDDIYGMIEGYDQESDHLLFRIIEESDDDLEEGELVLSSGMGGVFPSGLPIGEVKEVKPDQYGLTRTAFVEPIADMYDINNVIVVERQQTSDDSSEETREDESS</sequence>
<dbReference type="RefSeq" id="WP_090231856.1">
    <property type="nucleotide sequence ID" value="NZ_FOJW01000001.1"/>
</dbReference>
<dbReference type="Pfam" id="PF04085">
    <property type="entry name" value="MreC"/>
    <property type="match status" value="1"/>
</dbReference>
<name>A0A1I0V071_9BACI</name>
<feature type="transmembrane region" description="Helical" evidence="7">
    <location>
        <begin position="9"/>
        <end position="27"/>
    </location>
</feature>
<dbReference type="EMBL" id="FOJW01000001">
    <property type="protein sequence ID" value="SFA68936.1"/>
    <property type="molecule type" value="Genomic_DNA"/>
</dbReference>
<dbReference type="InterPro" id="IPR042175">
    <property type="entry name" value="Cell/Rod_MreC_2"/>
</dbReference>
<dbReference type="Gene3D" id="1.20.5.490">
    <property type="entry name" value="Single helix bin"/>
    <property type="match status" value="1"/>
</dbReference>
<accession>A0A1I0V071</accession>
<organism evidence="9 10">
    <name type="scientific">Lentibacillus halodurans</name>
    <dbReference type="NCBI Taxonomy" id="237679"/>
    <lineage>
        <taxon>Bacteria</taxon>
        <taxon>Bacillati</taxon>
        <taxon>Bacillota</taxon>
        <taxon>Bacilli</taxon>
        <taxon>Bacillales</taxon>
        <taxon>Bacillaceae</taxon>
        <taxon>Lentibacillus</taxon>
    </lineage>
</organism>
<keyword evidence="6" id="KW-0175">Coiled coil</keyword>
<dbReference type="InterPro" id="IPR007221">
    <property type="entry name" value="MreC"/>
</dbReference>
<dbReference type="AlphaFoldDB" id="A0A1I0V071"/>
<evidence type="ECO:0000256" key="4">
    <source>
        <dbReference type="ARBA" id="ARBA00032089"/>
    </source>
</evidence>
<feature type="domain" description="Rod shape-determining protein MreC beta-barrel core" evidence="8">
    <location>
        <begin position="122"/>
        <end position="276"/>
    </location>
</feature>
<evidence type="ECO:0000256" key="1">
    <source>
        <dbReference type="ARBA" id="ARBA00009369"/>
    </source>
</evidence>
<comment type="function">
    <text evidence="5">Involved in formation and maintenance of cell shape.</text>
</comment>
<dbReference type="STRING" id="237679.SAMN04488072_10118"/>
<dbReference type="PANTHER" id="PTHR34138:SF1">
    <property type="entry name" value="CELL SHAPE-DETERMINING PROTEIN MREC"/>
    <property type="match status" value="1"/>
</dbReference>
<evidence type="ECO:0000256" key="2">
    <source>
        <dbReference type="ARBA" id="ARBA00013855"/>
    </source>
</evidence>
<keyword evidence="7" id="KW-0812">Transmembrane</keyword>
<dbReference type="GO" id="GO:0005886">
    <property type="term" value="C:plasma membrane"/>
    <property type="evidence" value="ECO:0007669"/>
    <property type="project" value="TreeGrafter"/>
</dbReference>
<dbReference type="PIRSF" id="PIRSF038471">
    <property type="entry name" value="MreC"/>
    <property type="match status" value="1"/>
</dbReference>
<gene>
    <name evidence="9" type="ORF">SAMN04488072_10118</name>
</gene>
<evidence type="ECO:0000256" key="7">
    <source>
        <dbReference type="SAM" id="Phobius"/>
    </source>
</evidence>
<dbReference type="Gene3D" id="2.40.10.340">
    <property type="entry name" value="Rod shape-determining protein MreC, domain 1"/>
    <property type="match status" value="1"/>
</dbReference>
<dbReference type="InterPro" id="IPR055342">
    <property type="entry name" value="MreC_beta-barrel_core"/>
</dbReference>
<protein>
    <recommendedName>
        <fullName evidence="2 5">Cell shape-determining protein MreC</fullName>
    </recommendedName>
    <alternativeName>
        <fullName evidence="4 5">Cell shape protein MreC</fullName>
    </alternativeName>
</protein>